<evidence type="ECO:0000256" key="2">
    <source>
        <dbReference type="ARBA" id="ARBA00022448"/>
    </source>
</evidence>
<feature type="transmembrane region" description="Helical" evidence="7">
    <location>
        <begin position="52"/>
        <end position="72"/>
    </location>
</feature>
<evidence type="ECO:0000256" key="1">
    <source>
        <dbReference type="ARBA" id="ARBA00004651"/>
    </source>
</evidence>
<keyword evidence="2" id="KW-0813">Transport</keyword>
<evidence type="ECO:0000256" key="7">
    <source>
        <dbReference type="SAM" id="Phobius"/>
    </source>
</evidence>
<evidence type="ECO:0000313" key="11">
    <source>
        <dbReference type="EMBL" id="CAB4847250.1"/>
    </source>
</evidence>
<evidence type="ECO:0000313" key="10">
    <source>
        <dbReference type="EMBL" id="CAB4816603.1"/>
    </source>
</evidence>
<dbReference type="EMBL" id="CAFBOL010000016">
    <property type="protein sequence ID" value="CAB4982772.1"/>
    <property type="molecule type" value="Genomic_DNA"/>
</dbReference>
<keyword evidence="5 7" id="KW-1133">Transmembrane helix</keyword>
<evidence type="ECO:0000313" key="8">
    <source>
        <dbReference type="EMBL" id="CAB4365000.1"/>
    </source>
</evidence>
<keyword evidence="3" id="KW-1003">Cell membrane</keyword>
<name>A0A6J6A8X3_9ZZZZ</name>
<dbReference type="EMBL" id="CAEZYF010000021">
    <property type="protein sequence ID" value="CAB4737682.1"/>
    <property type="molecule type" value="Genomic_DNA"/>
</dbReference>
<sequence length="421" mass="44493">MSGGAQQGSALGALKHRDFRLIAVGNMVSQLGFWGQYVAVGWTARELTNSDFLVTVAFGAQWLPALLLGSFAGVAADRYDRRKLVLWGNMAMVLPPAVIGVLIMTHHIALWSLIMLVLLGGAGQAFTSPATAAFVPALVPVDDLHSAVSLNAGMSNSTRVIGPTIAGGIIAAWGVAWGFHINAISFFAVSAACVFVRARPVRVQRPHTSVGADLRSGIDYVRRNPAVTRLLLFIGFEGFWVMHSALMPIFARDVLHGSASTYGLLSSGPGIGFLIAAVLTTMLTAAHHRRVALRVGSFGCTASILLIAWSRHVGLTVAALGMFGVCWMTLQTIIMTMIIAATDDQYRGRVMGLYAMVATGVFPINSVLAGLLSEWLTAPGTVYLCGVAMLVFNLVFFAGGSMQIIQRGTDHPPAAAAAADA</sequence>
<evidence type="ECO:0000313" key="12">
    <source>
        <dbReference type="EMBL" id="CAB4948041.1"/>
    </source>
</evidence>
<dbReference type="EMBL" id="CAFBMT010000019">
    <property type="protein sequence ID" value="CAB4948041.1"/>
    <property type="molecule type" value="Genomic_DNA"/>
</dbReference>
<dbReference type="EMBL" id="CAFBIY010000015">
    <property type="protein sequence ID" value="CAB4847250.1"/>
    <property type="molecule type" value="Genomic_DNA"/>
</dbReference>
<evidence type="ECO:0000313" key="13">
    <source>
        <dbReference type="EMBL" id="CAB4982772.1"/>
    </source>
</evidence>
<evidence type="ECO:0000313" key="9">
    <source>
        <dbReference type="EMBL" id="CAB4737682.1"/>
    </source>
</evidence>
<evidence type="ECO:0000256" key="5">
    <source>
        <dbReference type="ARBA" id="ARBA00022989"/>
    </source>
</evidence>
<keyword evidence="4 7" id="KW-0812">Transmembrane</keyword>
<dbReference type="InterPro" id="IPR010290">
    <property type="entry name" value="TM_effector"/>
</dbReference>
<evidence type="ECO:0000256" key="6">
    <source>
        <dbReference type="ARBA" id="ARBA00023136"/>
    </source>
</evidence>
<keyword evidence="6 7" id="KW-0472">Membrane</keyword>
<feature type="transmembrane region" description="Helical" evidence="7">
    <location>
        <begin position="183"/>
        <end position="199"/>
    </location>
</feature>
<dbReference type="AlphaFoldDB" id="A0A6J6A8X3"/>
<comment type="subcellular location">
    <subcellularLocation>
        <location evidence="1">Cell membrane</location>
        <topology evidence="1">Multi-pass membrane protein</topology>
    </subcellularLocation>
</comment>
<accession>A0A6J6A8X3</accession>
<dbReference type="SUPFAM" id="SSF103473">
    <property type="entry name" value="MFS general substrate transporter"/>
    <property type="match status" value="1"/>
</dbReference>
<protein>
    <submittedName>
        <fullName evidence="8">Unannotated protein</fullName>
    </submittedName>
</protein>
<feature type="transmembrane region" description="Helical" evidence="7">
    <location>
        <begin position="262"/>
        <end position="284"/>
    </location>
</feature>
<dbReference type="CDD" id="cd06173">
    <property type="entry name" value="MFS_MefA_like"/>
    <property type="match status" value="1"/>
</dbReference>
<feature type="transmembrane region" description="Helical" evidence="7">
    <location>
        <begin position="378"/>
        <end position="398"/>
    </location>
</feature>
<evidence type="ECO:0000256" key="3">
    <source>
        <dbReference type="ARBA" id="ARBA00022475"/>
    </source>
</evidence>
<dbReference type="GO" id="GO:0005886">
    <property type="term" value="C:plasma membrane"/>
    <property type="evidence" value="ECO:0007669"/>
    <property type="project" value="UniProtKB-SubCell"/>
</dbReference>
<dbReference type="Pfam" id="PF05977">
    <property type="entry name" value="MFS_3"/>
    <property type="match status" value="1"/>
</dbReference>
<dbReference type="Gene3D" id="1.20.1250.20">
    <property type="entry name" value="MFS general substrate transporter like domains"/>
    <property type="match status" value="1"/>
</dbReference>
<dbReference type="PANTHER" id="PTHR23513">
    <property type="entry name" value="INTEGRAL MEMBRANE EFFLUX PROTEIN-RELATED"/>
    <property type="match status" value="1"/>
</dbReference>
<feature type="transmembrane region" description="Helical" evidence="7">
    <location>
        <begin position="230"/>
        <end position="250"/>
    </location>
</feature>
<gene>
    <name evidence="9" type="ORF">UFOPK2656_02662</name>
    <name evidence="10" type="ORF">UFOPK3099_01117</name>
    <name evidence="11" type="ORF">UFOPK3267_00441</name>
    <name evidence="12" type="ORF">UFOPK3651_02656</name>
    <name evidence="13" type="ORF">UFOPK3931_00914</name>
    <name evidence="8" type="ORF">UFOPK4189_02759</name>
</gene>
<organism evidence="8">
    <name type="scientific">freshwater metagenome</name>
    <dbReference type="NCBI Taxonomy" id="449393"/>
    <lineage>
        <taxon>unclassified sequences</taxon>
        <taxon>metagenomes</taxon>
        <taxon>ecological metagenomes</taxon>
    </lineage>
</organism>
<reference evidence="8" key="1">
    <citation type="submission" date="2020-05" db="EMBL/GenBank/DDBJ databases">
        <authorList>
            <person name="Chiriac C."/>
            <person name="Salcher M."/>
            <person name="Ghai R."/>
            <person name="Kavagutti S V."/>
        </authorList>
    </citation>
    <scope>NUCLEOTIDE SEQUENCE</scope>
</reference>
<proteinExistence type="predicted"/>
<feature type="transmembrane region" description="Helical" evidence="7">
    <location>
        <begin position="21"/>
        <end position="40"/>
    </location>
</feature>
<dbReference type="EMBL" id="CAFAAV010000070">
    <property type="protein sequence ID" value="CAB4816603.1"/>
    <property type="molecule type" value="Genomic_DNA"/>
</dbReference>
<evidence type="ECO:0000256" key="4">
    <source>
        <dbReference type="ARBA" id="ARBA00022692"/>
    </source>
</evidence>
<dbReference type="PANTHER" id="PTHR23513:SF11">
    <property type="entry name" value="STAPHYLOFERRIN A TRANSPORTER"/>
    <property type="match status" value="1"/>
</dbReference>
<feature type="transmembrane region" description="Helical" evidence="7">
    <location>
        <begin position="353"/>
        <end position="372"/>
    </location>
</feature>
<feature type="transmembrane region" description="Helical" evidence="7">
    <location>
        <begin position="291"/>
        <end position="309"/>
    </location>
</feature>
<dbReference type="EMBL" id="CAESGF010000022">
    <property type="protein sequence ID" value="CAB4365000.1"/>
    <property type="molecule type" value="Genomic_DNA"/>
</dbReference>
<feature type="transmembrane region" description="Helical" evidence="7">
    <location>
        <begin position="315"/>
        <end position="341"/>
    </location>
</feature>
<dbReference type="InterPro" id="IPR036259">
    <property type="entry name" value="MFS_trans_sf"/>
</dbReference>